<dbReference type="InterPro" id="IPR010775">
    <property type="entry name" value="DUF1365"/>
</dbReference>
<keyword evidence="2" id="KW-1185">Reference proteome</keyword>
<dbReference type="RefSeq" id="WP_163893359.1">
    <property type="nucleotide sequence ID" value="NZ_JAAFYS010000002.1"/>
</dbReference>
<name>A0A6B2K168_9RHOB</name>
<dbReference type="Pfam" id="PF07103">
    <property type="entry name" value="DUF1365"/>
    <property type="match status" value="1"/>
</dbReference>
<dbReference type="EMBL" id="JAAGAB010000002">
    <property type="protein sequence ID" value="NDV01442.1"/>
    <property type="molecule type" value="Genomic_DNA"/>
</dbReference>
<protein>
    <submittedName>
        <fullName evidence="1">DUF1365 domain-containing protein</fullName>
    </submittedName>
</protein>
<dbReference type="PANTHER" id="PTHR33973:SF4">
    <property type="entry name" value="OS07G0153300 PROTEIN"/>
    <property type="match status" value="1"/>
</dbReference>
<evidence type="ECO:0000313" key="1">
    <source>
        <dbReference type="EMBL" id="NDV01442.1"/>
    </source>
</evidence>
<proteinExistence type="predicted"/>
<evidence type="ECO:0000313" key="2">
    <source>
        <dbReference type="Proteomes" id="UP000474757"/>
    </source>
</evidence>
<gene>
    <name evidence="1" type="ORF">GZA08_10745</name>
</gene>
<organism evidence="1 2">
    <name type="scientific">Pseudoroseicyclus tamaricis</name>
    <dbReference type="NCBI Taxonomy" id="2705421"/>
    <lineage>
        <taxon>Bacteria</taxon>
        <taxon>Pseudomonadati</taxon>
        <taxon>Pseudomonadota</taxon>
        <taxon>Alphaproteobacteria</taxon>
        <taxon>Rhodobacterales</taxon>
        <taxon>Paracoccaceae</taxon>
        <taxon>Pseudoroseicyclus</taxon>
    </lineage>
</organism>
<comment type="caution">
    <text evidence="1">The sequence shown here is derived from an EMBL/GenBank/DDBJ whole genome shotgun (WGS) entry which is preliminary data.</text>
</comment>
<sequence>MAPELVFAATTHARRGAVRHAFRYRVDYVLIDPEERAGPALFSRTRPALASVRDRDHGGPRGAGRGAPWAREVLAARGLPLEGGDRLLLLTQPRIFGRGFNPVSFWLATRGEALLAVIAEVNNTFGDRHSYLCAKPCFAPILPSDRLEAEKVFHVSPFQEVGGSYSFGFDIREDRLSILIAHRRGAETLHATLAGRRQPMTNAGLIAIAARLPFGGLRTSLLIHWQALRLKLKGAPYRARPLPPEEEVT</sequence>
<accession>A0A6B2K168</accession>
<reference evidence="1 2" key="1">
    <citation type="submission" date="2020-02" db="EMBL/GenBank/DDBJ databases">
        <title>Pseudoroseicyclus tamarix, sp. nov., isolated from offshore sediment of a Tamarix chinensis forest.</title>
        <authorList>
            <person name="Gai Y."/>
        </authorList>
    </citation>
    <scope>NUCLEOTIDE SEQUENCE [LARGE SCALE GENOMIC DNA]</scope>
    <source>
        <strain evidence="1 2">CLL3-39</strain>
    </source>
</reference>
<dbReference type="PANTHER" id="PTHR33973">
    <property type="entry name" value="OS07G0153300 PROTEIN"/>
    <property type="match status" value="1"/>
</dbReference>
<dbReference type="AlphaFoldDB" id="A0A6B2K168"/>
<dbReference type="Proteomes" id="UP000474757">
    <property type="component" value="Unassembled WGS sequence"/>
</dbReference>